<name>A0ABW5EFJ4_9GAMM</name>
<feature type="domain" description="RNA polymerase sigma-70 region 2" evidence="6">
    <location>
        <begin position="21"/>
        <end position="77"/>
    </location>
</feature>
<dbReference type="NCBIfam" id="TIGR02937">
    <property type="entry name" value="sigma70-ECF"/>
    <property type="match status" value="1"/>
</dbReference>
<dbReference type="Pfam" id="PF04542">
    <property type="entry name" value="Sigma70_r2"/>
    <property type="match status" value="1"/>
</dbReference>
<evidence type="ECO:0000256" key="5">
    <source>
        <dbReference type="SAM" id="MobiDB-lite"/>
    </source>
</evidence>
<feature type="compositionally biased region" description="Basic and acidic residues" evidence="5">
    <location>
        <begin position="75"/>
        <end position="84"/>
    </location>
</feature>
<dbReference type="InterPro" id="IPR013324">
    <property type="entry name" value="RNA_pol_sigma_r3/r4-like"/>
</dbReference>
<feature type="region of interest" description="Disordered" evidence="5">
    <location>
        <begin position="75"/>
        <end position="96"/>
    </location>
</feature>
<organism evidence="8 9">
    <name type="scientific">Microbulbifer halophilus</name>
    <dbReference type="NCBI Taxonomy" id="453963"/>
    <lineage>
        <taxon>Bacteria</taxon>
        <taxon>Pseudomonadati</taxon>
        <taxon>Pseudomonadota</taxon>
        <taxon>Gammaproteobacteria</taxon>
        <taxon>Cellvibrionales</taxon>
        <taxon>Microbulbiferaceae</taxon>
        <taxon>Microbulbifer</taxon>
    </lineage>
</organism>
<comment type="caution">
    <text evidence="8">The sequence shown here is derived from an EMBL/GenBank/DDBJ whole genome shotgun (WGS) entry which is preliminary data.</text>
</comment>
<accession>A0ABW5EFJ4</accession>
<keyword evidence="9" id="KW-1185">Reference proteome</keyword>
<dbReference type="Gene3D" id="1.10.1740.10">
    <property type="match status" value="1"/>
</dbReference>
<dbReference type="PANTHER" id="PTHR43133">
    <property type="entry name" value="RNA POLYMERASE ECF-TYPE SIGMA FACTO"/>
    <property type="match status" value="1"/>
</dbReference>
<evidence type="ECO:0000256" key="4">
    <source>
        <dbReference type="ARBA" id="ARBA00023163"/>
    </source>
</evidence>
<dbReference type="Gene3D" id="1.10.10.10">
    <property type="entry name" value="Winged helix-like DNA-binding domain superfamily/Winged helix DNA-binding domain"/>
    <property type="match status" value="1"/>
</dbReference>
<evidence type="ECO:0000256" key="1">
    <source>
        <dbReference type="ARBA" id="ARBA00010641"/>
    </source>
</evidence>
<keyword evidence="4" id="KW-0804">Transcription</keyword>
<dbReference type="InterPro" id="IPR013325">
    <property type="entry name" value="RNA_pol_sigma_r2"/>
</dbReference>
<dbReference type="Proteomes" id="UP001597425">
    <property type="component" value="Unassembled WGS sequence"/>
</dbReference>
<dbReference type="InterPro" id="IPR039425">
    <property type="entry name" value="RNA_pol_sigma-70-like"/>
</dbReference>
<dbReference type="InterPro" id="IPR014284">
    <property type="entry name" value="RNA_pol_sigma-70_dom"/>
</dbReference>
<dbReference type="InterPro" id="IPR036388">
    <property type="entry name" value="WH-like_DNA-bd_sf"/>
</dbReference>
<dbReference type="Pfam" id="PF08281">
    <property type="entry name" value="Sigma70_r4_2"/>
    <property type="match status" value="1"/>
</dbReference>
<reference evidence="9" key="1">
    <citation type="journal article" date="2019" name="Int. J. Syst. Evol. Microbiol.">
        <title>The Global Catalogue of Microorganisms (GCM) 10K type strain sequencing project: providing services to taxonomists for standard genome sequencing and annotation.</title>
        <authorList>
            <consortium name="The Broad Institute Genomics Platform"/>
            <consortium name="The Broad Institute Genome Sequencing Center for Infectious Disease"/>
            <person name="Wu L."/>
            <person name="Ma J."/>
        </authorList>
    </citation>
    <scope>NUCLEOTIDE SEQUENCE [LARGE SCALE GENOMIC DNA]</scope>
    <source>
        <strain evidence="9">KCTC 12848</strain>
    </source>
</reference>
<keyword evidence="3" id="KW-0731">Sigma factor</keyword>
<sequence>MPESGRLPRQLVQELLDGSAQIRRYVRRNTADPGDAADVYQESVTRVLEQARARRIDNPVAYAIRTARNLMSRRVREEPLDQHEPVCSGPSPEDSYSYNQRVERLSAALKAMPSLRREVFIRRRIHGESREEIARALNLSREAVKKHMTRALVDIQRHLDRQQRDQQTV</sequence>
<evidence type="ECO:0000259" key="6">
    <source>
        <dbReference type="Pfam" id="PF04542"/>
    </source>
</evidence>
<evidence type="ECO:0000313" key="8">
    <source>
        <dbReference type="EMBL" id="MFD2310169.1"/>
    </source>
</evidence>
<protein>
    <submittedName>
        <fullName evidence="8">RNA polymerase sigma factor</fullName>
    </submittedName>
</protein>
<dbReference type="EMBL" id="JBHUJD010000007">
    <property type="protein sequence ID" value="MFD2310169.1"/>
    <property type="molecule type" value="Genomic_DNA"/>
</dbReference>
<evidence type="ECO:0000256" key="3">
    <source>
        <dbReference type="ARBA" id="ARBA00023082"/>
    </source>
</evidence>
<keyword evidence="2" id="KW-0805">Transcription regulation</keyword>
<dbReference type="PANTHER" id="PTHR43133:SF63">
    <property type="entry name" value="RNA POLYMERASE SIGMA FACTOR FECI-RELATED"/>
    <property type="match status" value="1"/>
</dbReference>
<dbReference type="InterPro" id="IPR007627">
    <property type="entry name" value="RNA_pol_sigma70_r2"/>
</dbReference>
<evidence type="ECO:0000256" key="2">
    <source>
        <dbReference type="ARBA" id="ARBA00023015"/>
    </source>
</evidence>
<feature type="domain" description="RNA polymerase sigma factor 70 region 4 type 2" evidence="7">
    <location>
        <begin position="103"/>
        <end position="153"/>
    </location>
</feature>
<comment type="similarity">
    <text evidence="1">Belongs to the sigma-70 factor family. ECF subfamily.</text>
</comment>
<evidence type="ECO:0000313" key="9">
    <source>
        <dbReference type="Proteomes" id="UP001597425"/>
    </source>
</evidence>
<dbReference type="InterPro" id="IPR013249">
    <property type="entry name" value="RNA_pol_sigma70_r4_t2"/>
</dbReference>
<evidence type="ECO:0000259" key="7">
    <source>
        <dbReference type="Pfam" id="PF08281"/>
    </source>
</evidence>
<dbReference type="SUPFAM" id="SSF88659">
    <property type="entry name" value="Sigma3 and sigma4 domains of RNA polymerase sigma factors"/>
    <property type="match status" value="1"/>
</dbReference>
<dbReference type="SUPFAM" id="SSF88946">
    <property type="entry name" value="Sigma2 domain of RNA polymerase sigma factors"/>
    <property type="match status" value="1"/>
</dbReference>
<dbReference type="RefSeq" id="WP_265721444.1">
    <property type="nucleotide sequence ID" value="NZ_JAPIVK010000011.1"/>
</dbReference>
<proteinExistence type="inferred from homology"/>
<gene>
    <name evidence="8" type="ORF">ACFSKX_07030</name>
</gene>